<evidence type="ECO:0000313" key="3">
    <source>
        <dbReference type="EMBL" id="CAG8539701.1"/>
    </source>
</evidence>
<dbReference type="Gene3D" id="1.10.510.10">
    <property type="entry name" value="Transferase(Phosphotransferase) domain 1"/>
    <property type="match status" value="1"/>
</dbReference>
<name>A0A9N9ARH8_9GLOM</name>
<dbReference type="EMBL" id="CAJVPL010000911">
    <property type="protein sequence ID" value="CAG8539701.1"/>
    <property type="molecule type" value="Genomic_DNA"/>
</dbReference>
<dbReference type="InterPro" id="IPR051681">
    <property type="entry name" value="Ser/Thr_Kinases-Pseudokinases"/>
</dbReference>
<evidence type="ECO:0000259" key="2">
    <source>
        <dbReference type="PROSITE" id="PS50011"/>
    </source>
</evidence>
<reference evidence="3" key="1">
    <citation type="submission" date="2021-06" db="EMBL/GenBank/DDBJ databases">
        <authorList>
            <person name="Kallberg Y."/>
            <person name="Tangrot J."/>
            <person name="Rosling A."/>
        </authorList>
    </citation>
    <scope>NUCLEOTIDE SEQUENCE</scope>
    <source>
        <strain evidence="3">MT106</strain>
    </source>
</reference>
<dbReference type="PANTHER" id="PTHR44329:SF291">
    <property type="entry name" value="PROTEIN KINASE DOMAIN-CONTAINING PROTEIN"/>
    <property type="match status" value="1"/>
</dbReference>
<dbReference type="PROSITE" id="PS50011">
    <property type="entry name" value="PROTEIN_KINASE_DOM"/>
    <property type="match status" value="1"/>
</dbReference>
<organism evidence="3 4">
    <name type="scientific">Ambispora gerdemannii</name>
    <dbReference type="NCBI Taxonomy" id="144530"/>
    <lineage>
        <taxon>Eukaryota</taxon>
        <taxon>Fungi</taxon>
        <taxon>Fungi incertae sedis</taxon>
        <taxon>Mucoromycota</taxon>
        <taxon>Glomeromycotina</taxon>
        <taxon>Glomeromycetes</taxon>
        <taxon>Archaeosporales</taxon>
        <taxon>Ambisporaceae</taxon>
        <taxon>Ambispora</taxon>
    </lineage>
</organism>
<dbReference type="Proteomes" id="UP000789831">
    <property type="component" value="Unassembled WGS sequence"/>
</dbReference>
<dbReference type="InterPro" id="IPR011009">
    <property type="entry name" value="Kinase-like_dom_sf"/>
</dbReference>
<dbReference type="PANTHER" id="PTHR44329">
    <property type="entry name" value="SERINE/THREONINE-PROTEIN KINASE TNNI3K-RELATED"/>
    <property type="match status" value="1"/>
</dbReference>
<dbReference type="Pfam" id="PF07714">
    <property type="entry name" value="PK_Tyr_Ser-Thr"/>
    <property type="match status" value="1"/>
</dbReference>
<feature type="region of interest" description="Disordered" evidence="1">
    <location>
        <begin position="294"/>
        <end position="320"/>
    </location>
</feature>
<dbReference type="GO" id="GO:0004674">
    <property type="term" value="F:protein serine/threonine kinase activity"/>
    <property type="evidence" value="ECO:0007669"/>
    <property type="project" value="TreeGrafter"/>
</dbReference>
<protein>
    <submittedName>
        <fullName evidence="3">985_t:CDS:1</fullName>
    </submittedName>
</protein>
<accession>A0A9N9ARH8</accession>
<comment type="caution">
    <text evidence="3">The sequence shown here is derived from an EMBL/GenBank/DDBJ whole genome shotgun (WGS) entry which is preliminary data.</text>
</comment>
<dbReference type="InterPro" id="IPR001245">
    <property type="entry name" value="Ser-Thr/Tyr_kinase_cat_dom"/>
</dbReference>
<feature type="domain" description="Protein kinase" evidence="2">
    <location>
        <begin position="66"/>
        <end position="364"/>
    </location>
</feature>
<dbReference type="SUPFAM" id="SSF56112">
    <property type="entry name" value="Protein kinase-like (PK-like)"/>
    <property type="match status" value="1"/>
</dbReference>
<evidence type="ECO:0000313" key="4">
    <source>
        <dbReference type="Proteomes" id="UP000789831"/>
    </source>
</evidence>
<dbReference type="InterPro" id="IPR000719">
    <property type="entry name" value="Prot_kinase_dom"/>
</dbReference>
<dbReference type="AlphaFoldDB" id="A0A9N9ARH8"/>
<sequence length="364" mass="42530">MAATHCPDCRKKYSPKKPWCKCDFPKVFGQWTSGDNAIDEFIKMTQNQLGADYDDNFLEWIPFDRFRNKEIIGQGGYGTVYCAEWIDGKRSWDLSTDPSTRTRQPCKVALKSLNSEMESHQMFLDEVRSHYDTHNTSWVTTFPMYGLSRDPDTQVYLIVMPFIENGNLRTYVHKNFHAINWEFKLQLLYSIALRLFQVHNKNMIHRDLHGGNVLVKIDKDEKRPATWELRNFFSNRRATQSVPQEYRTADERKESIVLTRSHHVHHTDAIYTSRLWDIKKQDSEERIVLQEYLGENAKNNDDSNQDSETSNEGTDGDSKRKIQHVAGKGIKEQLKNFATLEIGKAILARHITEYDVEEEVAWVD</sequence>
<evidence type="ECO:0000256" key="1">
    <source>
        <dbReference type="SAM" id="MobiDB-lite"/>
    </source>
</evidence>
<dbReference type="GO" id="GO:0005524">
    <property type="term" value="F:ATP binding"/>
    <property type="evidence" value="ECO:0007669"/>
    <property type="project" value="InterPro"/>
</dbReference>
<proteinExistence type="predicted"/>
<gene>
    <name evidence="3" type="ORF">AGERDE_LOCUS6122</name>
</gene>
<dbReference type="OrthoDB" id="2417996at2759"/>
<keyword evidence="4" id="KW-1185">Reference proteome</keyword>